<keyword evidence="3" id="KW-1185">Reference proteome</keyword>
<dbReference type="Pfam" id="PF01526">
    <property type="entry name" value="DDE_Tnp_Tn3"/>
    <property type="match status" value="1"/>
</dbReference>
<proteinExistence type="predicted"/>
<sequence>MDKGRACIYSQLKSSSSEVAAMIEGLLRHCTDANVQANYTDTHGASTVGSPSPNCWGSGCCRG</sequence>
<feature type="domain" description="Tn3 transposase DDE" evidence="1">
    <location>
        <begin position="5"/>
        <end position="48"/>
    </location>
</feature>
<protein>
    <submittedName>
        <fullName evidence="2">TnpA family transposase</fullName>
    </submittedName>
</protein>
<comment type="caution">
    <text evidence="2">The sequence shown here is derived from an EMBL/GenBank/DDBJ whole genome shotgun (WGS) entry which is preliminary data.</text>
</comment>
<dbReference type="InterPro" id="IPR002513">
    <property type="entry name" value="Tn3_Tnp_DDE_dom"/>
</dbReference>
<dbReference type="Proteomes" id="UP001230426">
    <property type="component" value="Unassembled WGS sequence"/>
</dbReference>
<accession>A0ABT9RI56</accession>
<reference evidence="2 3" key="1">
    <citation type="submission" date="2023-07" db="EMBL/GenBank/DDBJ databases">
        <title>Sequencing the genomes of 1000 actinobacteria strains.</title>
        <authorList>
            <person name="Klenk H.-P."/>
        </authorList>
    </citation>
    <scope>NUCLEOTIDE SEQUENCE [LARGE SCALE GENOMIC DNA]</scope>
    <source>
        <strain evidence="2 3">DSM 44109</strain>
    </source>
</reference>
<name>A0ABT9RI56_9ACTN</name>
<evidence type="ECO:0000313" key="2">
    <source>
        <dbReference type="EMBL" id="MDP9868920.1"/>
    </source>
</evidence>
<organism evidence="2 3">
    <name type="scientific">Streptosporangium brasiliense</name>
    <dbReference type="NCBI Taxonomy" id="47480"/>
    <lineage>
        <taxon>Bacteria</taxon>
        <taxon>Bacillati</taxon>
        <taxon>Actinomycetota</taxon>
        <taxon>Actinomycetes</taxon>
        <taxon>Streptosporangiales</taxon>
        <taxon>Streptosporangiaceae</taxon>
        <taxon>Streptosporangium</taxon>
    </lineage>
</organism>
<dbReference type="EMBL" id="JAUSRB010000002">
    <property type="protein sequence ID" value="MDP9868920.1"/>
    <property type="molecule type" value="Genomic_DNA"/>
</dbReference>
<gene>
    <name evidence="2" type="ORF">J2S55_008186</name>
</gene>
<evidence type="ECO:0000313" key="3">
    <source>
        <dbReference type="Proteomes" id="UP001230426"/>
    </source>
</evidence>
<evidence type="ECO:0000259" key="1">
    <source>
        <dbReference type="Pfam" id="PF01526"/>
    </source>
</evidence>